<feature type="domain" description="OmpR/PhoB-type" evidence="7">
    <location>
        <begin position="10"/>
        <end position="108"/>
    </location>
</feature>
<dbReference type="PANTHER" id="PTHR48111:SF1">
    <property type="entry name" value="TWO-COMPONENT RESPONSE REGULATOR ORR33"/>
    <property type="match status" value="1"/>
</dbReference>
<name>A0ABR9ZYX6_9FIRM</name>
<dbReference type="InterPro" id="IPR001867">
    <property type="entry name" value="OmpR/PhoB-type_DNA-bd"/>
</dbReference>
<evidence type="ECO:0000256" key="6">
    <source>
        <dbReference type="PROSITE-ProRule" id="PRU01091"/>
    </source>
</evidence>
<dbReference type="SUPFAM" id="SSF46894">
    <property type="entry name" value="C-terminal effector domain of the bipartite response regulators"/>
    <property type="match status" value="1"/>
</dbReference>
<organism evidence="8 9">
    <name type="scientific">Fusibacter ferrireducens</name>
    <dbReference type="NCBI Taxonomy" id="2785058"/>
    <lineage>
        <taxon>Bacteria</taxon>
        <taxon>Bacillati</taxon>
        <taxon>Bacillota</taxon>
        <taxon>Clostridia</taxon>
        <taxon>Eubacteriales</taxon>
        <taxon>Eubacteriales Family XII. Incertae Sedis</taxon>
        <taxon>Fusibacter</taxon>
    </lineage>
</organism>
<keyword evidence="3" id="KW-0805">Transcription regulation</keyword>
<dbReference type="SMART" id="SM00862">
    <property type="entry name" value="Trans_reg_C"/>
    <property type="match status" value="1"/>
</dbReference>
<dbReference type="PANTHER" id="PTHR48111">
    <property type="entry name" value="REGULATOR OF RPOS"/>
    <property type="match status" value="1"/>
</dbReference>
<keyword evidence="4 6" id="KW-0238">DNA-binding</keyword>
<protein>
    <submittedName>
        <fullName evidence="8">Winged helix-turn-helix transcriptional regulator</fullName>
    </submittedName>
</protein>
<dbReference type="Proteomes" id="UP000614200">
    <property type="component" value="Unassembled WGS sequence"/>
</dbReference>
<evidence type="ECO:0000313" key="8">
    <source>
        <dbReference type="EMBL" id="MBF4695667.1"/>
    </source>
</evidence>
<dbReference type="InterPro" id="IPR039420">
    <property type="entry name" value="WalR-like"/>
</dbReference>
<evidence type="ECO:0000256" key="3">
    <source>
        <dbReference type="ARBA" id="ARBA00023015"/>
    </source>
</evidence>
<sequence>MWGHLSEKQYHVFKLKNVHIYCDAQSVEVSGHAISLTRLEYRFLVYMVENKNRAISREELLNEIWQIEQPIETRATDDTVKRLHKKLRAAHAQIEIETIRGFGFIIKKNRA</sequence>
<evidence type="ECO:0000256" key="5">
    <source>
        <dbReference type="ARBA" id="ARBA00023163"/>
    </source>
</evidence>
<dbReference type="PROSITE" id="PS51755">
    <property type="entry name" value="OMPR_PHOB"/>
    <property type="match status" value="1"/>
</dbReference>
<dbReference type="CDD" id="cd00383">
    <property type="entry name" value="trans_reg_C"/>
    <property type="match status" value="1"/>
</dbReference>
<reference evidence="8 9" key="1">
    <citation type="submission" date="2020-11" db="EMBL/GenBank/DDBJ databases">
        <title>Fusibacter basophilias sp. nov.</title>
        <authorList>
            <person name="Qiu D."/>
        </authorList>
    </citation>
    <scope>NUCLEOTIDE SEQUENCE [LARGE SCALE GENOMIC DNA]</scope>
    <source>
        <strain evidence="8 9">Q10-2</strain>
    </source>
</reference>
<accession>A0ABR9ZYX6</accession>
<dbReference type="InterPro" id="IPR036388">
    <property type="entry name" value="WH-like_DNA-bd_sf"/>
</dbReference>
<keyword evidence="5" id="KW-0804">Transcription</keyword>
<keyword evidence="9" id="KW-1185">Reference proteome</keyword>
<dbReference type="EMBL" id="JADKNH010000018">
    <property type="protein sequence ID" value="MBF4695667.1"/>
    <property type="molecule type" value="Genomic_DNA"/>
</dbReference>
<evidence type="ECO:0000259" key="7">
    <source>
        <dbReference type="PROSITE" id="PS51755"/>
    </source>
</evidence>
<keyword evidence="2" id="KW-0902">Two-component regulatory system</keyword>
<dbReference type="Gene3D" id="1.10.10.10">
    <property type="entry name" value="Winged helix-like DNA-binding domain superfamily/Winged helix DNA-binding domain"/>
    <property type="match status" value="1"/>
</dbReference>
<proteinExistence type="predicted"/>
<evidence type="ECO:0000313" key="9">
    <source>
        <dbReference type="Proteomes" id="UP000614200"/>
    </source>
</evidence>
<keyword evidence="1" id="KW-0597">Phosphoprotein</keyword>
<dbReference type="Pfam" id="PF00486">
    <property type="entry name" value="Trans_reg_C"/>
    <property type="match status" value="1"/>
</dbReference>
<evidence type="ECO:0000256" key="4">
    <source>
        <dbReference type="ARBA" id="ARBA00023125"/>
    </source>
</evidence>
<feature type="DNA-binding region" description="OmpR/PhoB-type" evidence="6">
    <location>
        <begin position="10"/>
        <end position="108"/>
    </location>
</feature>
<dbReference type="RefSeq" id="WP_194703901.1">
    <property type="nucleotide sequence ID" value="NZ_JADKNH010000018.1"/>
</dbReference>
<evidence type="ECO:0000256" key="1">
    <source>
        <dbReference type="ARBA" id="ARBA00022553"/>
    </source>
</evidence>
<evidence type="ECO:0000256" key="2">
    <source>
        <dbReference type="ARBA" id="ARBA00023012"/>
    </source>
</evidence>
<dbReference type="InterPro" id="IPR016032">
    <property type="entry name" value="Sig_transdc_resp-reg_C-effctor"/>
</dbReference>
<gene>
    <name evidence="8" type="ORF">ISU02_21440</name>
</gene>
<comment type="caution">
    <text evidence="8">The sequence shown here is derived from an EMBL/GenBank/DDBJ whole genome shotgun (WGS) entry which is preliminary data.</text>
</comment>